<evidence type="ECO:0000313" key="2">
    <source>
        <dbReference type="Proteomes" id="UP000559987"/>
    </source>
</evidence>
<evidence type="ECO:0000313" key="1">
    <source>
        <dbReference type="EMBL" id="MBB3168338.1"/>
    </source>
</evidence>
<comment type="caution">
    <text evidence="1">The sequence shown here is derived from an EMBL/GenBank/DDBJ whole genome shotgun (WGS) entry which is preliminary data.</text>
</comment>
<protein>
    <submittedName>
        <fullName evidence="1">Uncharacterized protein</fullName>
    </submittedName>
</protein>
<accession>A0A839US40</accession>
<proteinExistence type="predicted"/>
<dbReference type="SUPFAM" id="SSF47413">
    <property type="entry name" value="lambda repressor-like DNA-binding domains"/>
    <property type="match status" value="1"/>
</dbReference>
<organism evidence="1 2">
    <name type="scientific">Simiduia aestuariiviva</name>
    <dbReference type="NCBI Taxonomy" id="1510459"/>
    <lineage>
        <taxon>Bacteria</taxon>
        <taxon>Pseudomonadati</taxon>
        <taxon>Pseudomonadota</taxon>
        <taxon>Gammaproteobacteria</taxon>
        <taxon>Cellvibrionales</taxon>
        <taxon>Cellvibrionaceae</taxon>
        <taxon>Simiduia</taxon>
    </lineage>
</organism>
<dbReference type="RefSeq" id="WP_183909827.1">
    <property type="nucleotide sequence ID" value="NZ_JACHXZ010000002.1"/>
</dbReference>
<dbReference type="GO" id="GO:0003677">
    <property type="term" value="F:DNA binding"/>
    <property type="evidence" value="ECO:0007669"/>
    <property type="project" value="InterPro"/>
</dbReference>
<keyword evidence="2" id="KW-1185">Reference proteome</keyword>
<dbReference type="InterPro" id="IPR010982">
    <property type="entry name" value="Lambda_DNA-bd_dom_sf"/>
</dbReference>
<dbReference type="AlphaFoldDB" id="A0A839US40"/>
<gene>
    <name evidence="1" type="ORF">FHS30_001522</name>
</gene>
<sequence>MDVDQVPQEGNAALGGGRKAVYARDENGKMVVVASQGWEVEEIVTLQAVDALKKLAEDAYVRASAGVATPLEYWMYEKRMDHQILAQSAGVWQWQLRRHLKVDKFSNLSDRYLARYAQALGMSVEEITRLPTL</sequence>
<reference evidence="1 2" key="1">
    <citation type="submission" date="2020-08" db="EMBL/GenBank/DDBJ databases">
        <title>Genomic Encyclopedia of Type Strains, Phase III (KMG-III): the genomes of soil and plant-associated and newly described type strains.</title>
        <authorList>
            <person name="Whitman W."/>
        </authorList>
    </citation>
    <scope>NUCLEOTIDE SEQUENCE [LARGE SCALE GENOMIC DNA]</scope>
    <source>
        <strain evidence="1 2">CECT 8571</strain>
    </source>
</reference>
<name>A0A839US40_9GAMM</name>
<dbReference type="Proteomes" id="UP000559987">
    <property type="component" value="Unassembled WGS sequence"/>
</dbReference>
<dbReference type="EMBL" id="JACHXZ010000002">
    <property type="protein sequence ID" value="MBB3168338.1"/>
    <property type="molecule type" value="Genomic_DNA"/>
</dbReference>